<feature type="transmembrane region" description="Helical" evidence="6">
    <location>
        <begin position="6"/>
        <end position="22"/>
    </location>
</feature>
<evidence type="ECO:0000256" key="6">
    <source>
        <dbReference type="SAM" id="Phobius"/>
    </source>
</evidence>
<feature type="domain" description="NADH:quinone oxidoreductase/Mrp antiporter transmembrane" evidence="7">
    <location>
        <begin position="182"/>
        <end position="476"/>
    </location>
</feature>
<feature type="transmembrane region" description="Helical" evidence="6">
    <location>
        <begin position="91"/>
        <end position="112"/>
    </location>
</feature>
<dbReference type="InterPro" id="IPR001750">
    <property type="entry name" value="ND/Mrp_TM"/>
</dbReference>
<gene>
    <name evidence="9" type="ORF">K8V16_01795</name>
</gene>
<feature type="domain" description="NADH-Ubiquinone oxidoreductase (complex I) chain 5 N-terminal" evidence="8">
    <location>
        <begin position="112"/>
        <end position="149"/>
    </location>
</feature>
<evidence type="ECO:0000256" key="3">
    <source>
        <dbReference type="ARBA" id="ARBA00022989"/>
    </source>
</evidence>
<dbReference type="Proteomes" id="UP000789325">
    <property type="component" value="Unassembled WGS sequence"/>
</dbReference>
<feature type="transmembrane region" description="Helical" evidence="6">
    <location>
        <begin position="219"/>
        <end position="241"/>
    </location>
</feature>
<evidence type="ECO:0000259" key="8">
    <source>
        <dbReference type="Pfam" id="PF00662"/>
    </source>
</evidence>
<comment type="caution">
    <text evidence="9">The sequence shown here is derived from an EMBL/GenBank/DDBJ whole genome shotgun (WGS) entry which is preliminary data.</text>
</comment>
<dbReference type="GO" id="GO:0012505">
    <property type="term" value="C:endomembrane system"/>
    <property type="evidence" value="ECO:0007669"/>
    <property type="project" value="UniProtKB-SubCell"/>
</dbReference>
<feature type="transmembrane region" description="Helical" evidence="6">
    <location>
        <begin position="164"/>
        <end position="181"/>
    </location>
</feature>
<feature type="transmembrane region" description="Helical" evidence="6">
    <location>
        <begin position="466"/>
        <end position="488"/>
    </location>
</feature>
<dbReference type="PANTHER" id="PTHR43373:SF1">
    <property type="entry name" value="NA(+)_H(+) ANTIPORTER SUBUNIT A"/>
    <property type="match status" value="1"/>
</dbReference>
<evidence type="ECO:0000313" key="10">
    <source>
        <dbReference type="Proteomes" id="UP000789325"/>
    </source>
</evidence>
<feature type="transmembrane region" description="Helical" evidence="6">
    <location>
        <begin position="622"/>
        <end position="645"/>
    </location>
</feature>
<sequence>MALLGFLILFPLVVAGVLLAVRDNRVRNAVVVAAALVIGIASVWLVVSYLGAPWIPFDFHSPVVDYACMVVSVLVAAAILFYGIRHKNAAACALAAVQVAGSLVFEFAFAHGLPVAQGLYLDSLSLLMAFIIGVVGSGICVYALGYMEDFQAHEPEGAKDRRPVFFALMFAFLSAMFLIVFSNNMVWLFTGWEVTTVCSFLLIGYTRTEEAMRNAFRQIVMNLVGGIAFLGALYVCAIQLGTLSLLEFLQIGVQNPALVALPVTALALAGLTKAAQMPFHTWLLGAMVAPTPTSALLHSSTMVKAGVFLLVKLSPVMYAGSFAPQGGLLASVPAIMTVLVGGITFALCSFMAISQTNAKRVLAYSTIANLGLIVACAGVGTPEAVWAAAFLILFHAIAKSLLFLCVGTAEHHIGSRDIEDMDLLFERMPRLSRFMMLGILCMFIAPFGMLVAKWATLVSFAETGQVALIVILAFGSAATFMFWAKWLGKLSGIAAARENVERDVHASEWAAVMVMAVLVILCCAGLPIVSWLSVEPYVFSVYGTLGQDISTSNLWIASILSIALAVVLFAGLGRTKARKVDVYLAGVSRDNAERTFQNALSGTSTASARNWYLEDVFGERRIAPIGTACCSVIIIVAFAAAAVSLPGLF</sequence>
<proteinExistence type="predicted"/>
<accession>A0A9D3ACQ3</accession>
<evidence type="ECO:0000256" key="2">
    <source>
        <dbReference type="ARBA" id="ARBA00022692"/>
    </source>
</evidence>
<dbReference type="Pfam" id="PF00662">
    <property type="entry name" value="Proton_antipo_N"/>
    <property type="match status" value="1"/>
</dbReference>
<protein>
    <submittedName>
        <fullName evidence="9">NADH-quinone oxidoreductase subunit L</fullName>
    </submittedName>
</protein>
<feature type="transmembrane region" description="Helical" evidence="6">
    <location>
        <begin position="283"/>
        <end position="311"/>
    </location>
</feature>
<feature type="transmembrane region" description="Helical" evidence="6">
    <location>
        <begin position="187"/>
        <end position="207"/>
    </location>
</feature>
<reference evidence="9" key="2">
    <citation type="submission" date="2021-09" db="EMBL/GenBank/DDBJ databases">
        <authorList>
            <person name="Gilroy R."/>
        </authorList>
    </citation>
    <scope>NUCLEOTIDE SEQUENCE</scope>
    <source>
        <strain evidence="9">USAMLcec12-2067</strain>
    </source>
</reference>
<evidence type="ECO:0000313" key="9">
    <source>
        <dbReference type="EMBL" id="HJH42511.1"/>
    </source>
</evidence>
<dbReference type="InterPro" id="IPR001516">
    <property type="entry name" value="Proton_antipo_N"/>
</dbReference>
<feature type="transmembrane region" description="Helical" evidence="6">
    <location>
        <begin position="361"/>
        <end position="380"/>
    </location>
</feature>
<feature type="transmembrane region" description="Helical" evidence="6">
    <location>
        <begin position="434"/>
        <end position="454"/>
    </location>
</feature>
<name>A0A9D3ACQ3_9ACTN</name>
<dbReference type="EMBL" id="DYZL01000034">
    <property type="protein sequence ID" value="HJH42511.1"/>
    <property type="molecule type" value="Genomic_DNA"/>
</dbReference>
<feature type="transmembrane region" description="Helical" evidence="6">
    <location>
        <begin position="63"/>
        <end position="84"/>
    </location>
</feature>
<evidence type="ECO:0000256" key="1">
    <source>
        <dbReference type="ARBA" id="ARBA00004127"/>
    </source>
</evidence>
<evidence type="ECO:0000256" key="4">
    <source>
        <dbReference type="ARBA" id="ARBA00023136"/>
    </source>
</evidence>
<feature type="transmembrane region" description="Helical" evidence="6">
    <location>
        <begin position="509"/>
        <end position="534"/>
    </location>
</feature>
<comment type="subcellular location">
    <subcellularLocation>
        <location evidence="1">Endomembrane system</location>
        <topology evidence="1">Multi-pass membrane protein</topology>
    </subcellularLocation>
    <subcellularLocation>
        <location evidence="5">Membrane</location>
        <topology evidence="5">Multi-pass membrane protein</topology>
    </subcellularLocation>
</comment>
<reference evidence="9" key="1">
    <citation type="journal article" date="2021" name="PeerJ">
        <title>Extensive microbial diversity within the chicken gut microbiome revealed by metagenomics and culture.</title>
        <authorList>
            <person name="Gilroy R."/>
            <person name="Ravi A."/>
            <person name="Getino M."/>
            <person name="Pursley I."/>
            <person name="Horton D.L."/>
            <person name="Alikhan N.F."/>
            <person name="Baker D."/>
            <person name="Gharbi K."/>
            <person name="Hall N."/>
            <person name="Watson M."/>
            <person name="Adriaenssens E.M."/>
            <person name="Foster-Nyarko E."/>
            <person name="Jarju S."/>
            <person name="Secka A."/>
            <person name="Antonio M."/>
            <person name="Oren A."/>
            <person name="Chaudhuri R.R."/>
            <person name="La Ragione R."/>
            <person name="Hildebrand F."/>
            <person name="Pallen M.J."/>
        </authorList>
    </citation>
    <scope>NUCLEOTIDE SEQUENCE</scope>
    <source>
        <strain evidence="9">USAMLcec12-2067</strain>
    </source>
</reference>
<dbReference type="RefSeq" id="WP_239938659.1">
    <property type="nucleotide sequence ID" value="NZ_PPEL01000005.1"/>
</dbReference>
<dbReference type="AlphaFoldDB" id="A0A9D3ACQ3"/>
<organism evidence="9 10">
    <name type="scientific">Rubneribacter badeniensis</name>
    <dbReference type="NCBI Taxonomy" id="2070688"/>
    <lineage>
        <taxon>Bacteria</taxon>
        <taxon>Bacillati</taxon>
        <taxon>Actinomycetota</taxon>
        <taxon>Coriobacteriia</taxon>
        <taxon>Eggerthellales</taxon>
        <taxon>Eggerthellaceae</taxon>
        <taxon>Rubneribacter</taxon>
    </lineage>
</organism>
<feature type="transmembrane region" description="Helical" evidence="6">
    <location>
        <begin position="253"/>
        <end position="271"/>
    </location>
</feature>
<evidence type="ECO:0000259" key="7">
    <source>
        <dbReference type="Pfam" id="PF00361"/>
    </source>
</evidence>
<feature type="transmembrane region" description="Helical" evidence="6">
    <location>
        <begin position="124"/>
        <end position="144"/>
    </location>
</feature>
<feature type="transmembrane region" description="Helical" evidence="6">
    <location>
        <begin position="331"/>
        <end position="354"/>
    </location>
</feature>
<feature type="transmembrane region" description="Helical" evidence="6">
    <location>
        <begin position="554"/>
        <end position="572"/>
    </location>
</feature>
<keyword evidence="4 6" id="KW-0472">Membrane</keyword>
<dbReference type="PRINTS" id="PR01434">
    <property type="entry name" value="NADHDHGNASE5"/>
</dbReference>
<dbReference type="GO" id="GO:0016020">
    <property type="term" value="C:membrane"/>
    <property type="evidence" value="ECO:0007669"/>
    <property type="project" value="UniProtKB-SubCell"/>
</dbReference>
<dbReference type="PANTHER" id="PTHR43373">
    <property type="entry name" value="NA(+)/H(+) ANTIPORTER SUBUNIT"/>
    <property type="match status" value="1"/>
</dbReference>
<dbReference type="Pfam" id="PF00361">
    <property type="entry name" value="Proton_antipo_M"/>
    <property type="match status" value="1"/>
</dbReference>
<dbReference type="InterPro" id="IPR050616">
    <property type="entry name" value="CPA3_Na-H_Antiporter_A"/>
</dbReference>
<evidence type="ECO:0000256" key="5">
    <source>
        <dbReference type="RuleBase" id="RU000320"/>
    </source>
</evidence>
<feature type="transmembrane region" description="Helical" evidence="6">
    <location>
        <begin position="386"/>
        <end position="406"/>
    </location>
</feature>
<feature type="transmembrane region" description="Helical" evidence="6">
    <location>
        <begin position="29"/>
        <end position="51"/>
    </location>
</feature>
<keyword evidence="2 5" id="KW-0812">Transmembrane</keyword>
<keyword evidence="3 6" id="KW-1133">Transmembrane helix</keyword>